<proteinExistence type="predicted"/>
<dbReference type="EMBL" id="ML979133">
    <property type="protein sequence ID" value="KAF1919412.1"/>
    <property type="molecule type" value="Genomic_DNA"/>
</dbReference>
<dbReference type="Proteomes" id="UP000800096">
    <property type="component" value="Unassembled WGS sequence"/>
</dbReference>
<feature type="transmembrane region" description="Helical" evidence="1">
    <location>
        <begin position="29"/>
        <end position="48"/>
    </location>
</feature>
<dbReference type="AlphaFoldDB" id="A0A6A5QVH4"/>
<keyword evidence="1" id="KW-0812">Transmembrane</keyword>
<keyword evidence="1" id="KW-0472">Membrane</keyword>
<keyword evidence="3" id="KW-1185">Reference proteome</keyword>
<name>A0A6A5QVH4_AMPQU</name>
<gene>
    <name evidence="2" type="ORF">BDU57DRAFT_140542</name>
</gene>
<keyword evidence="1" id="KW-1133">Transmembrane helix</keyword>
<sequence>MRNAPTGALAAVFLLRVYMRYHKLNNIPTIIPTAMFFTLLRCLAAFILRTHCTPRSTSHWQSCCMSPYNLYKAEQLRDSHHITPLISVRVIEAQALACS</sequence>
<organism evidence="2 3">
    <name type="scientific">Ampelomyces quisqualis</name>
    <name type="common">Powdery mildew agent</name>
    <dbReference type="NCBI Taxonomy" id="50730"/>
    <lineage>
        <taxon>Eukaryota</taxon>
        <taxon>Fungi</taxon>
        <taxon>Dikarya</taxon>
        <taxon>Ascomycota</taxon>
        <taxon>Pezizomycotina</taxon>
        <taxon>Dothideomycetes</taxon>
        <taxon>Pleosporomycetidae</taxon>
        <taxon>Pleosporales</taxon>
        <taxon>Pleosporineae</taxon>
        <taxon>Phaeosphaeriaceae</taxon>
        <taxon>Ampelomyces</taxon>
    </lineage>
</organism>
<reference evidence="2" key="1">
    <citation type="journal article" date="2020" name="Stud. Mycol.">
        <title>101 Dothideomycetes genomes: a test case for predicting lifestyles and emergence of pathogens.</title>
        <authorList>
            <person name="Haridas S."/>
            <person name="Albert R."/>
            <person name="Binder M."/>
            <person name="Bloem J."/>
            <person name="Labutti K."/>
            <person name="Salamov A."/>
            <person name="Andreopoulos B."/>
            <person name="Baker S."/>
            <person name="Barry K."/>
            <person name="Bills G."/>
            <person name="Bluhm B."/>
            <person name="Cannon C."/>
            <person name="Castanera R."/>
            <person name="Culley D."/>
            <person name="Daum C."/>
            <person name="Ezra D."/>
            <person name="Gonzalez J."/>
            <person name="Henrissat B."/>
            <person name="Kuo A."/>
            <person name="Liang C."/>
            <person name="Lipzen A."/>
            <person name="Lutzoni F."/>
            <person name="Magnuson J."/>
            <person name="Mondo S."/>
            <person name="Nolan M."/>
            <person name="Ohm R."/>
            <person name="Pangilinan J."/>
            <person name="Park H.-J."/>
            <person name="Ramirez L."/>
            <person name="Alfaro M."/>
            <person name="Sun H."/>
            <person name="Tritt A."/>
            <person name="Yoshinaga Y."/>
            <person name="Zwiers L.-H."/>
            <person name="Turgeon B."/>
            <person name="Goodwin S."/>
            <person name="Spatafora J."/>
            <person name="Crous P."/>
            <person name="Grigoriev I."/>
        </authorList>
    </citation>
    <scope>NUCLEOTIDE SEQUENCE</scope>
    <source>
        <strain evidence="2">HMLAC05119</strain>
    </source>
</reference>
<protein>
    <submittedName>
        <fullName evidence="2">Uncharacterized protein</fullName>
    </submittedName>
</protein>
<evidence type="ECO:0000313" key="2">
    <source>
        <dbReference type="EMBL" id="KAF1919412.1"/>
    </source>
</evidence>
<evidence type="ECO:0000313" key="3">
    <source>
        <dbReference type="Proteomes" id="UP000800096"/>
    </source>
</evidence>
<evidence type="ECO:0000256" key="1">
    <source>
        <dbReference type="SAM" id="Phobius"/>
    </source>
</evidence>
<accession>A0A6A5QVH4</accession>